<dbReference type="InterPro" id="IPR036085">
    <property type="entry name" value="PAZ_dom_sf"/>
</dbReference>
<evidence type="ECO:0000256" key="9">
    <source>
        <dbReference type="SAM" id="MobiDB-lite"/>
    </source>
</evidence>
<dbReference type="InterPro" id="IPR003165">
    <property type="entry name" value="Piwi"/>
</dbReference>
<sequence>MGDQQRGHRRPLSDSDVSPESVHQPRHKVFRADGYSSRDRDRSEASSSHGSSRSHAPSRSYEASASHASSTSHAAAPSRGSHDPVGASSSRPTVPGGPKSDRRRVDRYEIVNSRPADVVTKQGSDGNRIKLLSNYYRLNTKPQWRIVHYHVDFSPEIEVLRVRCGVLSEHARSLGTGYLFDGSQLFTTKKFDEDVTVLQVTSKQGVNHTITIKYVGYISTAEPRFLQVLNLILRRSMKGLNLEQVGRNLFDPHARISLMNYSIELWPGYETSVRQHEKDILVRTEITHKVMRKETVYDILCRTTSNPAQHQNEFRLNVLGLIVLTDYNNKTYRINDVDFAQNPRATFSCKGKDVTFVDYYLMKYNIRIKDHKQPLLISKNRDKAQSSNASEIVILIPELCRVTGLTDSMRSDYTLMRAMANHTRMNPERRIERLKTFNRRLHSTAESMKVLTDWNMKLGEQLVEVQGRVLSPQKIVFYNERLSAGDTANWTRQFRNQRMLTTPRDGLDRWAVIAPKKMSSDLRTLLSNLNRAASGMGFRISGPREVLIYDDRTSSYIQAPDDCMTGDPKLVLCLVPNDNAERYSSIKKRGCVDRAVPTQVVTRKCNKNGLSIATKIAIQMNCKLGYTPWMIELPLSGLMTIGFDIAKCSRDRTKAYGALVASMDLQRNSTFFSTVAECSSYDVLANNLWPMILKALRQYQREHQQLPTRIVFYRDGVSSGSLKQLFEYEVKDVVEKLEIEYKKVSSTPPMLAYIVVTKSANTRFFLDNRNNPQPGTIVDDVVTLPERYDFYLVSQTVLQGTVSPTNYNVLYSNIGLSPDKIQKLTYKMCHLYYNWTATTRVPAVCQYAKKLATLVGTYLHAIPQNALEKKFYYL</sequence>
<evidence type="ECO:0000256" key="4">
    <source>
        <dbReference type="ARBA" id="ARBA00022490"/>
    </source>
</evidence>
<evidence type="ECO:0000256" key="1">
    <source>
        <dbReference type="ARBA" id="ARBA00004496"/>
    </source>
</evidence>
<dbReference type="GO" id="GO:0009994">
    <property type="term" value="P:oocyte differentiation"/>
    <property type="evidence" value="ECO:0007669"/>
    <property type="project" value="UniProtKB-ARBA"/>
</dbReference>
<dbReference type="GO" id="GO:0031507">
    <property type="term" value="P:heterochromatin formation"/>
    <property type="evidence" value="ECO:0007669"/>
    <property type="project" value="UniProtKB-ARBA"/>
</dbReference>
<dbReference type="GO" id="GO:0140991">
    <property type="term" value="P:piRNA-mediated gene silencing by mRNA destabilization"/>
    <property type="evidence" value="ECO:0007669"/>
    <property type="project" value="UniProtKB-ARBA"/>
</dbReference>
<dbReference type="Gene3D" id="3.40.50.2300">
    <property type="match status" value="1"/>
</dbReference>
<keyword evidence="6" id="KW-0694">RNA-binding</keyword>
<dbReference type="AlphaFoldDB" id="A0A6G6AEB1"/>
<evidence type="ECO:0000259" key="11">
    <source>
        <dbReference type="PROSITE" id="PS50822"/>
    </source>
</evidence>
<keyword evidence="4" id="KW-0963">Cytoplasm</keyword>
<dbReference type="GO" id="GO:0043186">
    <property type="term" value="C:P granule"/>
    <property type="evidence" value="ECO:0007669"/>
    <property type="project" value="UniProtKB-ARBA"/>
</dbReference>
<evidence type="ECO:0000256" key="8">
    <source>
        <dbReference type="ARBA" id="ARBA00038291"/>
    </source>
</evidence>
<dbReference type="InterPro" id="IPR003100">
    <property type="entry name" value="PAZ_dom"/>
</dbReference>
<dbReference type="GO" id="GO:0034587">
    <property type="term" value="P:piRNA processing"/>
    <property type="evidence" value="ECO:0007669"/>
    <property type="project" value="UniProtKB-ARBA"/>
</dbReference>
<dbReference type="CDD" id="cd04658">
    <property type="entry name" value="Piwi_piwi-like_Euk"/>
    <property type="match status" value="1"/>
</dbReference>
<evidence type="ECO:0000259" key="10">
    <source>
        <dbReference type="PROSITE" id="PS50821"/>
    </source>
</evidence>
<proteinExistence type="inferred from homology"/>
<dbReference type="Pfam" id="PF02171">
    <property type="entry name" value="Piwi"/>
    <property type="match status" value="1"/>
</dbReference>
<dbReference type="SMART" id="SM00949">
    <property type="entry name" value="PAZ"/>
    <property type="match status" value="1"/>
</dbReference>
<dbReference type="FunFam" id="3.40.50.2300:FF:000404">
    <property type="entry name" value="Argonaut-like protein"/>
    <property type="match status" value="1"/>
</dbReference>
<dbReference type="SUPFAM" id="SSF101690">
    <property type="entry name" value="PAZ domain"/>
    <property type="match status" value="1"/>
</dbReference>
<evidence type="ECO:0000256" key="6">
    <source>
        <dbReference type="ARBA" id="ARBA00022884"/>
    </source>
</evidence>
<dbReference type="Gene3D" id="3.30.420.10">
    <property type="entry name" value="Ribonuclease H-like superfamily/Ribonuclease H"/>
    <property type="match status" value="1"/>
</dbReference>
<feature type="domain" description="Piwi" evidence="11">
    <location>
        <begin position="570"/>
        <end position="860"/>
    </location>
</feature>
<dbReference type="Gene3D" id="2.170.260.10">
    <property type="entry name" value="paz domain"/>
    <property type="match status" value="1"/>
</dbReference>
<feature type="region of interest" description="Disordered" evidence="9">
    <location>
        <begin position="1"/>
        <end position="109"/>
    </location>
</feature>
<dbReference type="SUPFAM" id="SSF53098">
    <property type="entry name" value="Ribonuclease H-like"/>
    <property type="match status" value="1"/>
</dbReference>
<feature type="compositionally biased region" description="Basic and acidic residues" evidence="9">
    <location>
        <begin position="99"/>
        <end position="109"/>
    </location>
</feature>
<dbReference type="Pfam" id="PF02170">
    <property type="entry name" value="PAZ"/>
    <property type="match status" value="1"/>
</dbReference>
<dbReference type="PANTHER" id="PTHR22891">
    <property type="entry name" value="EUKARYOTIC TRANSLATION INITIATION FACTOR 2C"/>
    <property type="match status" value="1"/>
</dbReference>
<keyword evidence="3" id="KW-0488">Methylation</keyword>
<dbReference type="GO" id="GO:0016787">
    <property type="term" value="F:hydrolase activity"/>
    <property type="evidence" value="ECO:0007669"/>
    <property type="project" value="UniProtKB-KW"/>
</dbReference>
<keyword evidence="7" id="KW-0943">RNA-mediated gene silencing</keyword>
<evidence type="ECO:0000256" key="2">
    <source>
        <dbReference type="ARBA" id="ARBA00022473"/>
    </source>
</evidence>
<dbReference type="SMART" id="SM00950">
    <property type="entry name" value="Piwi"/>
    <property type="match status" value="1"/>
</dbReference>
<dbReference type="GO" id="GO:0004521">
    <property type="term" value="F:RNA endonuclease activity"/>
    <property type="evidence" value="ECO:0007669"/>
    <property type="project" value="UniProtKB-ARBA"/>
</dbReference>
<dbReference type="CDD" id="cd02845">
    <property type="entry name" value="PAZ_piwi_like"/>
    <property type="match status" value="1"/>
</dbReference>
<feature type="domain" description="PAZ" evidence="10">
    <location>
        <begin position="295"/>
        <end position="404"/>
    </location>
</feature>
<evidence type="ECO:0000313" key="12">
    <source>
        <dbReference type="EMBL" id="QID20010.1"/>
    </source>
</evidence>
<dbReference type="FunFam" id="2.170.260.10:FF:000003">
    <property type="entry name" value="Piwi-like RNA-mediated gene silencing 2"/>
    <property type="match status" value="1"/>
</dbReference>
<keyword evidence="5" id="KW-0378">Hydrolase</keyword>
<evidence type="ECO:0000256" key="7">
    <source>
        <dbReference type="ARBA" id="ARBA00023158"/>
    </source>
</evidence>
<accession>A0A6G6AEB1</accession>
<keyword evidence="2" id="KW-0217">Developmental protein</keyword>
<gene>
    <name evidence="12" type="primary">piwi</name>
</gene>
<organism evidence="12">
    <name type="scientific">Drosophila buzzatii</name>
    <name type="common">Fruit fly</name>
    <dbReference type="NCBI Taxonomy" id="7264"/>
    <lineage>
        <taxon>Eukaryota</taxon>
        <taxon>Metazoa</taxon>
        <taxon>Ecdysozoa</taxon>
        <taxon>Arthropoda</taxon>
        <taxon>Hexapoda</taxon>
        <taxon>Insecta</taxon>
        <taxon>Pterygota</taxon>
        <taxon>Neoptera</taxon>
        <taxon>Endopterygota</taxon>
        <taxon>Diptera</taxon>
        <taxon>Brachycera</taxon>
        <taxon>Muscomorpha</taxon>
        <taxon>Ephydroidea</taxon>
        <taxon>Drosophilidae</taxon>
        <taxon>Drosophila</taxon>
    </lineage>
</organism>
<dbReference type="GO" id="GO:0010526">
    <property type="term" value="P:transposable element silencing"/>
    <property type="evidence" value="ECO:0007669"/>
    <property type="project" value="UniProtKB-ARBA"/>
</dbReference>
<comment type="subcellular location">
    <subcellularLocation>
        <location evidence="1">Cytoplasm</location>
    </subcellularLocation>
</comment>
<dbReference type="GO" id="GO:0007279">
    <property type="term" value="P:pole cell formation"/>
    <property type="evidence" value="ECO:0007669"/>
    <property type="project" value="UniProtKB-ARBA"/>
</dbReference>
<name>A0A6G6AEB1_DROBU</name>
<dbReference type="PROSITE" id="PS50822">
    <property type="entry name" value="PIWI"/>
    <property type="match status" value="1"/>
</dbReference>
<evidence type="ECO:0000256" key="5">
    <source>
        <dbReference type="ARBA" id="ARBA00022801"/>
    </source>
</evidence>
<comment type="similarity">
    <text evidence="8">Belongs to the argonaute family. Piwi subfamily.</text>
</comment>
<protein>
    <submittedName>
        <fullName evidence="12">Piwi</fullName>
    </submittedName>
</protein>
<evidence type="ECO:0000256" key="3">
    <source>
        <dbReference type="ARBA" id="ARBA00022481"/>
    </source>
</evidence>
<dbReference type="InterPro" id="IPR012337">
    <property type="entry name" value="RNaseH-like_sf"/>
</dbReference>
<dbReference type="GO" id="GO:0034584">
    <property type="term" value="F:piRNA binding"/>
    <property type="evidence" value="ECO:0007669"/>
    <property type="project" value="UniProtKB-ARBA"/>
</dbReference>
<feature type="compositionally biased region" description="Low complexity" evidence="9">
    <location>
        <begin position="45"/>
        <end position="78"/>
    </location>
</feature>
<dbReference type="EMBL" id="MN901622">
    <property type="protein sequence ID" value="QID20010.1"/>
    <property type="molecule type" value="Genomic_DNA"/>
</dbReference>
<dbReference type="InterPro" id="IPR036397">
    <property type="entry name" value="RNaseH_sf"/>
</dbReference>
<reference evidence="12" key="1">
    <citation type="journal article" date="2020" name="Genes (Basel)">
        <title>Drosophila Interspecific Hybridization Causes A Deregulation of the piRNA Pathway Genes.</title>
        <authorList>
            <person name="Gamez-Visairas V."/>
            <person name="Romero-Soriano V."/>
            <person name="Marti-Carreras J."/>
            <person name="Segarra-Carrillo E."/>
            <person name="Garcia Guerreiro M.P."/>
        </authorList>
    </citation>
    <scope>NUCLEOTIDE SEQUENCE</scope>
    <source>
        <strain evidence="12">Bu28</strain>
    </source>
</reference>
<dbReference type="PROSITE" id="PS50821">
    <property type="entry name" value="PAZ"/>
    <property type="match status" value="1"/>
</dbReference>
<dbReference type="Pfam" id="PF23278">
    <property type="entry name" value="Piwi_N"/>
    <property type="match status" value="1"/>
</dbReference>